<organism evidence="1">
    <name type="scientific">marine sediment metagenome</name>
    <dbReference type="NCBI Taxonomy" id="412755"/>
    <lineage>
        <taxon>unclassified sequences</taxon>
        <taxon>metagenomes</taxon>
        <taxon>ecological metagenomes</taxon>
    </lineage>
</organism>
<name>X1MND5_9ZZZZ</name>
<accession>X1MND5</accession>
<sequence>MGRKKANMLLYEQVKNYRPDIILLLAMKYLDDKMVLAMRQVSPNAVIVGMEVDWFTQSKSDRIAVARQTDIVISTRSGE</sequence>
<gene>
    <name evidence="1" type="ORF">S06H3_47111</name>
</gene>
<dbReference type="AlphaFoldDB" id="X1MND5"/>
<reference evidence="1" key="1">
    <citation type="journal article" date="2014" name="Front. Microbiol.">
        <title>High frequency of phylogenetically diverse reductive dehalogenase-homologous genes in deep subseafloor sedimentary metagenomes.</title>
        <authorList>
            <person name="Kawai M."/>
            <person name="Futagami T."/>
            <person name="Toyoda A."/>
            <person name="Takaki Y."/>
            <person name="Nishi S."/>
            <person name="Hori S."/>
            <person name="Arai W."/>
            <person name="Tsubouchi T."/>
            <person name="Morono Y."/>
            <person name="Uchiyama I."/>
            <person name="Ito T."/>
            <person name="Fujiyama A."/>
            <person name="Inagaki F."/>
            <person name="Takami H."/>
        </authorList>
    </citation>
    <scope>NUCLEOTIDE SEQUENCE</scope>
    <source>
        <strain evidence="1">Expedition CK06-06</strain>
    </source>
</reference>
<dbReference type="EMBL" id="BARV01029563">
    <property type="protein sequence ID" value="GAI32833.1"/>
    <property type="molecule type" value="Genomic_DNA"/>
</dbReference>
<protein>
    <submittedName>
        <fullName evidence="1">Uncharacterized protein</fullName>
    </submittedName>
</protein>
<comment type="caution">
    <text evidence="1">The sequence shown here is derived from an EMBL/GenBank/DDBJ whole genome shotgun (WGS) entry which is preliminary data.</text>
</comment>
<evidence type="ECO:0000313" key="1">
    <source>
        <dbReference type="EMBL" id="GAI32833.1"/>
    </source>
</evidence>
<proteinExistence type="predicted"/>